<dbReference type="Pfam" id="PF14791">
    <property type="entry name" value="DNA_pol_B_thumb"/>
    <property type="match status" value="1"/>
</dbReference>
<evidence type="ECO:0000256" key="16">
    <source>
        <dbReference type="ARBA" id="ARBA00035717"/>
    </source>
</evidence>
<dbReference type="EC" id="2.7.7.7" evidence="3"/>
<dbReference type="PANTHER" id="PTHR36928">
    <property type="entry name" value="PHOSPHATASE YCDX-RELATED"/>
    <property type="match status" value="1"/>
</dbReference>
<evidence type="ECO:0000256" key="4">
    <source>
        <dbReference type="ARBA" id="ARBA00012720"/>
    </source>
</evidence>
<dbReference type="GO" id="GO:0140078">
    <property type="term" value="F:class I DNA-(apurinic or apyrimidinic site) endonuclease activity"/>
    <property type="evidence" value="ECO:0007669"/>
    <property type="project" value="UniProtKB-EC"/>
</dbReference>
<evidence type="ECO:0000256" key="20">
    <source>
        <dbReference type="ARBA" id="ARBA00045548"/>
    </source>
</evidence>
<evidence type="ECO:0000256" key="6">
    <source>
        <dbReference type="ARBA" id="ARBA00022481"/>
    </source>
</evidence>
<gene>
    <name evidence="25" type="ORF">TH606_07420</name>
</gene>
<evidence type="ECO:0000256" key="7">
    <source>
        <dbReference type="ARBA" id="ARBA00022634"/>
    </source>
</evidence>
<evidence type="ECO:0000256" key="5">
    <source>
        <dbReference type="ARBA" id="ARBA00020020"/>
    </source>
</evidence>
<dbReference type="EC" id="4.2.99.18" evidence="4"/>
<evidence type="ECO:0000256" key="13">
    <source>
        <dbReference type="ARBA" id="ARBA00022932"/>
    </source>
</evidence>
<evidence type="ECO:0000259" key="22">
    <source>
        <dbReference type="SMART" id="SM00278"/>
    </source>
</evidence>
<evidence type="ECO:0000256" key="3">
    <source>
        <dbReference type="ARBA" id="ARBA00012417"/>
    </source>
</evidence>
<dbReference type="OrthoDB" id="9808747at2"/>
<dbReference type="InterPro" id="IPR016195">
    <property type="entry name" value="Pol/histidinol_Pase-like"/>
</dbReference>
<comment type="subcellular location">
    <subcellularLocation>
        <location evidence="2">Cytoplasm</location>
    </subcellularLocation>
</comment>
<feature type="domain" description="Helix-hairpin-helix DNA-binding motif class 1" evidence="22">
    <location>
        <begin position="126"/>
        <end position="145"/>
    </location>
</feature>
<name>A0A177E791_9BACT</name>
<evidence type="ECO:0000256" key="18">
    <source>
        <dbReference type="ARBA" id="ARBA00044632"/>
    </source>
</evidence>
<dbReference type="CDD" id="cd00141">
    <property type="entry name" value="NT_POLXc"/>
    <property type="match status" value="1"/>
</dbReference>
<dbReference type="GO" id="GO:0003887">
    <property type="term" value="F:DNA-directed DNA polymerase activity"/>
    <property type="evidence" value="ECO:0007669"/>
    <property type="project" value="UniProtKB-KW"/>
</dbReference>
<feature type="domain" description="DNA-directed DNA polymerase X" evidence="24">
    <location>
        <begin position="1"/>
        <end position="313"/>
    </location>
</feature>
<evidence type="ECO:0000256" key="8">
    <source>
        <dbReference type="ARBA" id="ARBA00022679"/>
    </source>
</evidence>
<feature type="domain" description="Helix-hairpin-helix DNA-binding motif class 1" evidence="22">
    <location>
        <begin position="91"/>
        <end position="110"/>
    </location>
</feature>
<dbReference type="AlphaFoldDB" id="A0A177E791"/>
<dbReference type="SMART" id="SM00278">
    <property type="entry name" value="HhH1"/>
    <property type="match status" value="3"/>
</dbReference>
<dbReference type="SMART" id="SM00481">
    <property type="entry name" value="POLIIIAc"/>
    <property type="match status" value="1"/>
</dbReference>
<dbReference type="GO" id="GO:0003677">
    <property type="term" value="F:DNA binding"/>
    <property type="evidence" value="ECO:0007669"/>
    <property type="project" value="InterPro"/>
</dbReference>
<dbReference type="GO" id="GO:0006281">
    <property type="term" value="P:DNA repair"/>
    <property type="evidence" value="ECO:0007669"/>
    <property type="project" value="UniProtKB-KW"/>
</dbReference>
<keyword evidence="26" id="KW-1185">Reference proteome</keyword>
<dbReference type="Pfam" id="PF14716">
    <property type="entry name" value="HHH_8"/>
    <property type="match status" value="1"/>
</dbReference>
<dbReference type="PRINTS" id="PR00870">
    <property type="entry name" value="DNAPOLXBETA"/>
</dbReference>
<reference evidence="25 26" key="1">
    <citation type="submission" date="2016-02" db="EMBL/GenBank/DDBJ databases">
        <title>Draft genome sequence of Thermodesulfatator sp. S606.</title>
        <authorList>
            <person name="Lai Q."/>
            <person name="Cao J."/>
            <person name="Dupont S."/>
            <person name="Shao Z."/>
            <person name="Jebbar M."/>
            <person name="Alain K."/>
        </authorList>
    </citation>
    <scope>NUCLEOTIDE SEQUENCE [LARGE SCALE GENOMIC DNA]</scope>
    <source>
        <strain evidence="25 26">S606</strain>
    </source>
</reference>
<evidence type="ECO:0000256" key="9">
    <source>
        <dbReference type="ARBA" id="ARBA00022695"/>
    </source>
</evidence>
<feature type="domain" description="Polymerase/histidinol phosphatase N-terminal" evidence="23">
    <location>
        <begin position="337"/>
        <end position="416"/>
    </location>
</feature>
<comment type="cofactor">
    <cofactor evidence="1">
        <name>Mg(2+)</name>
        <dbReference type="ChEBI" id="CHEBI:18420"/>
    </cofactor>
</comment>
<evidence type="ECO:0000259" key="24">
    <source>
        <dbReference type="SMART" id="SM00483"/>
    </source>
</evidence>
<dbReference type="RefSeq" id="WP_068542504.1">
    <property type="nucleotide sequence ID" value="NZ_LSFI01000032.1"/>
</dbReference>
<accession>A0A177E791</accession>
<evidence type="ECO:0000256" key="11">
    <source>
        <dbReference type="ARBA" id="ARBA00022763"/>
    </source>
</evidence>
<protein>
    <recommendedName>
        <fullName evidence="5">DNA polymerase beta</fullName>
        <ecNumber evidence="3">2.7.7.7</ecNumber>
        <ecNumber evidence="4">4.2.99.18</ecNumber>
    </recommendedName>
    <alternativeName>
        <fullName evidence="16">5'-deoxyribose-phosphate lyase</fullName>
    </alternativeName>
    <alternativeName>
        <fullName evidence="17">AP lyase</fullName>
    </alternativeName>
</protein>
<dbReference type="Pfam" id="PF14520">
    <property type="entry name" value="HHH_5"/>
    <property type="match status" value="1"/>
</dbReference>
<dbReference type="InterPro" id="IPR029398">
    <property type="entry name" value="PolB_thumb"/>
</dbReference>
<comment type="function">
    <text evidence="20">Repair polymerase that plays a key role in base-excision repair. During this process, the damaged base is excised by specific DNA glycosylases, the DNA backbone is nicked at the abasic site by an apurinic/apyrimidic (AP) endonuclease, and POLB removes 5'-deoxyribose-phosphate from the preincised AP site acting as a 5'-deoxyribose-phosphate lyase (5'-dRP lyase); through its DNA polymerase activity, it adds one nucleotide to the 3' end of the arising single-nucleotide gap. Conducts 'gap-filling' DNA synthesis in a stepwise distributive fashion rather than in a processive fashion as for other DNA polymerases. It is also able to cleave sugar-phosphate bonds 3' to an intact AP site, acting as an AP lyase.</text>
</comment>
<evidence type="ECO:0000256" key="14">
    <source>
        <dbReference type="ARBA" id="ARBA00023053"/>
    </source>
</evidence>
<comment type="caution">
    <text evidence="25">The sequence shown here is derived from an EMBL/GenBank/DDBJ whole genome shotgun (WGS) entry which is preliminary data.</text>
</comment>
<dbReference type="Gene3D" id="3.20.20.140">
    <property type="entry name" value="Metal-dependent hydrolases"/>
    <property type="match status" value="1"/>
</dbReference>
<evidence type="ECO:0000313" key="26">
    <source>
        <dbReference type="Proteomes" id="UP000076964"/>
    </source>
</evidence>
<dbReference type="InterPro" id="IPR050243">
    <property type="entry name" value="PHP_phosphatase"/>
</dbReference>
<dbReference type="SUPFAM" id="SSF47802">
    <property type="entry name" value="DNA polymerase beta, N-terminal domain-like"/>
    <property type="match status" value="1"/>
</dbReference>
<keyword evidence="12" id="KW-0832">Ubl conjugation</keyword>
<dbReference type="CDD" id="cd07436">
    <property type="entry name" value="PHP_PolX"/>
    <property type="match status" value="1"/>
</dbReference>
<dbReference type="InterPro" id="IPR043519">
    <property type="entry name" value="NT_sf"/>
</dbReference>
<dbReference type="InterPro" id="IPR010994">
    <property type="entry name" value="RuvA_2-like"/>
</dbReference>
<dbReference type="GO" id="GO:0042578">
    <property type="term" value="F:phosphoric ester hydrolase activity"/>
    <property type="evidence" value="ECO:0007669"/>
    <property type="project" value="TreeGrafter"/>
</dbReference>
<dbReference type="SUPFAM" id="SSF81301">
    <property type="entry name" value="Nucleotidyltransferase"/>
    <property type="match status" value="1"/>
</dbReference>
<evidence type="ECO:0000313" key="25">
    <source>
        <dbReference type="EMBL" id="OAG27361.1"/>
    </source>
</evidence>
<dbReference type="PIRSF" id="PIRSF005047">
    <property type="entry name" value="UCP005047_YshC"/>
    <property type="match status" value="1"/>
</dbReference>
<evidence type="ECO:0000259" key="23">
    <source>
        <dbReference type="SMART" id="SM00481"/>
    </source>
</evidence>
<dbReference type="InterPro" id="IPR027421">
    <property type="entry name" value="DNA_pol_lamdba_lyase_dom_sf"/>
</dbReference>
<proteinExistence type="predicted"/>
<keyword evidence="8" id="KW-0808">Transferase</keyword>
<dbReference type="GO" id="GO:0005829">
    <property type="term" value="C:cytosol"/>
    <property type="evidence" value="ECO:0007669"/>
    <property type="project" value="TreeGrafter"/>
</dbReference>
<evidence type="ECO:0000256" key="19">
    <source>
        <dbReference type="ARBA" id="ARBA00044678"/>
    </source>
</evidence>
<dbReference type="InterPro" id="IPR002008">
    <property type="entry name" value="DNA_pol_X_beta-like"/>
</dbReference>
<dbReference type="Proteomes" id="UP000076964">
    <property type="component" value="Unassembled WGS sequence"/>
</dbReference>
<dbReference type="PANTHER" id="PTHR36928:SF1">
    <property type="entry name" value="PHOSPHATASE YCDX-RELATED"/>
    <property type="match status" value="1"/>
</dbReference>
<dbReference type="GO" id="GO:0008270">
    <property type="term" value="F:zinc ion binding"/>
    <property type="evidence" value="ECO:0007669"/>
    <property type="project" value="TreeGrafter"/>
</dbReference>
<dbReference type="STRING" id="1795632.TH606_07420"/>
<keyword evidence="14" id="KW-0915">Sodium</keyword>
<dbReference type="Gene3D" id="1.10.150.20">
    <property type="entry name" value="5' to 3' exonuclease, C-terminal subdomain"/>
    <property type="match status" value="1"/>
</dbReference>
<dbReference type="SUPFAM" id="SSF89550">
    <property type="entry name" value="PHP domain-like"/>
    <property type="match status" value="1"/>
</dbReference>
<dbReference type="Gene3D" id="3.30.460.10">
    <property type="entry name" value="Beta Polymerase, domain 2"/>
    <property type="match status" value="1"/>
</dbReference>
<dbReference type="Gene3D" id="3.30.210.10">
    <property type="entry name" value="DNA polymerase, thumb domain"/>
    <property type="match status" value="1"/>
</dbReference>
<evidence type="ECO:0000256" key="17">
    <source>
        <dbReference type="ARBA" id="ARBA00035726"/>
    </source>
</evidence>
<keyword evidence="10" id="KW-0235">DNA replication</keyword>
<keyword evidence="11" id="KW-0227">DNA damage</keyword>
<evidence type="ECO:0000256" key="2">
    <source>
        <dbReference type="ARBA" id="ARBA00004496"/>
    </source>
</evidence>
<comment type="catalytic activity">
    <reaction evidence="19">
        <text>a 5'-end 2'-deoxyribose-2'-deoxyribonucleotide-DNA = (2E,4S)-4-hydroxypenten-2-al-5-phosphate + a 5'-end 5'-phospho-2'-deoxyribonucleoside-DNA + H(+)</text>
        <dbReference type="Rhea" id="RHEA:76255"/>
        <dbReference type="Rhea" id="RHEA-COMP:13180"/>
        <dbReference type="Rhea" id="RHEA-COMP:18657"/>
        <dbReference type="ChEBI" id="CHEBI:15378"/>
        <dbReference type="ChEBI" id="CHEBI:136412"/>
        <dbReference type="ChEBI" id="CHEBI:195194"/>
        <dbReference type="ChEBI" id="CHEBI:195195"/>
    </reaction>
</comment>
<dbReference type="InterPro" id="IPR003583">
    <property type="entry name" value="Hlx-hairpin-Hlx_DNA-bd_motif"/>
</dbReference>
<dbReference type="Gene3D" id="1.10.150.110">
    <property type="entry name" value="DNA polymerase beta, N-terminal domain-like"/>
    <property type="match status" value="1"/>
</dbReference>
<comment type="catalytic activity">
    <reaction evidence="18">
        <text>2'-deoxyribonucleotide-(2'-deoxyribose 5'-phosphate)-2'-deoxyribonucleotide-DNA = a 3'-end 2'-deoxyribonucleotide-(2,3-dehydro-2,3-deoxyribose 5'-phosphate)-DNA + a 5'-end 5'-phospho-2'-deoxyribonucleoside-DNA + H(+)</text>
        <dbReference type="Rhea" id="RHEA:66592"/>
        <dbReference type="Rhea" id="RHEA-COMP:13180"/>
        <dbReference type="Rhea" id="RHEA-COMP:16897"/>
        <dbReference type="Rhea" id="RHEA-COMP:17067"/>
        <dbReference type="ChEBI" id="CHEBI:15378"/>
        <dbReference type="ChEBI" id="CHEBI:136412"/>
        <dbReference type="ChEBI" id="CHEBI:157695"/>
        <dbReference type="ChEBI" id="CHEBI:167181"/>
        <dbReference type="EC" id="4.2.99.18"/>
    </reaction>
</comment>
<keyword evidence="6" id="KW-0488">Methylation</keyword>
<evidence type="ECO:0000256" key="1">
    <source>
        <dbReference type="ARBA" id="ARBA00001946"/>
    </source>
</evidence>
<organism evidence="25 26">
    <name type="scientific">Thermodesulfatator autotrophicus</name>
    <dbReference type="NCBI Taxonomy" id="1795632"/>
    <lineage>
        <taxon>Bacteria</taxon>
        <taxon>Pseudomonadati</taxon>
        <taxon>Thermodesulfobacteriota</taxon>
        <taxon>Thermodesulfobacteria</taxon>
        <taxon>Thermodesulfobacteriales</taxon>
        <taxon>Thermodesulfatatoraceae</taxon>
        <taxon>Thermodesulfatator</taxon>
    </lineage>
</organism>
<evidence type="ECO:0000256" key="10">
    <source>
        <dbReference type="ARBA" id="ARBA00022705"/>
    </source>
</evidence>
<comment type="catalytic activity">
    <reaction evidence="21">
        <text>DNA(n) + a 2'-deoxyribonucleoside 5'-triphosphate = DNA(n+1) + diphosphate</text>
        <dbReference type="Rhea" id="RHEA:22508"/>
        <dbReference type="Rhea" id="RHEA-COMP:17339"/>
        <dbReference type="Rhea" id="RHEA-COMP:17340"/>
        <dbReference type="ChEBI" id="CHEBI:33019"/>
        <dbReference type="ChEBI" id="CHEBI:61560"/>
        <dbReference type="ChEBI" id="CHEBI:173112"/>
        <dbReference type="EC" id="2.7.7.7"/>
    </reaction>
</comment>
<dbReference type="InterPro" id="IPR022311">
    <property type="entry name" value="PolX-like"/>
</dbReference>
<keyword evidence="7" id="KW-0237">DNA synthesis</keyword>
<keyword evidence="15" id="KW-0234">DNA repair</keyword>
<dbReference type="InterPro" id="IPR010996">
    <property type="entry name" value="HHH_MUS81"/>
</dbReference>
<evidence type="ECO:0000256" key="12">
    <source>
        <dbReference type="ARBA" id="ARBA00022843"/>
    </source>
</evidence>
<sequence length="579" mass="64908">MRNKEVADIFRKIAALLEIKGDNPYRIRAYQRAAQNIEALTVDVEELAAKGKLERIPGIGKDLAQKIVEILETGTLQKYEELKQEIPPELLKFLEIPGFGPKKAKIVYETLGIKTIEELEKACLEHRLSRLPGFGPKTEQNILKGIKLLKQKRGRLPIGLVLPWAEEIVALLKKKSPVERIDVAGSIRRRRETVKDIDILVTAKDHFKVMDVFVSLPVVEEIIAKGETKTSVRLKQGIQVDLRVVDPECYGAALAYFTGSKAHNIRIRELGVQRGLKINEYGIFRGQERIGGKEEEEIFAAVGLPWIPPELREDRGEIEAALEGRLPQIVAYEEVIGDAHVHSKFSDGSASIEEIAAYARKLGLKWVGIVDHSQGLKVAGGMPIDKLKEKKKAIEDFNKRSKDVKLLCGTEVDILGDGSLDYPDEILKEFDLVIASIHSGFKQGEENITARLVSAMKNPYVHCIGHPTGRLLGEREPYPVDMETLIKTARETKTALEINAYYKRLDLNDINARAAKEAGVKLLIGSDAHILDQMNFLPLGTAVARRGWCEREDILNTLSYKEIKKHLQGITSWKLKQKP</sequence>
<dbReference type="EMBL" id="LSFI01000032">
    <property type="protein sequence ID" value="OAG27361.1"/>
    <property type="molecule type" value="Genomic_DNA"/>
</dbReference>
<dbReference type="SMART" id="SM00483">
    <property type="entry name" value="POLXc"/>
    <property type="match status" value="1"/>
</dbReference>
<dbReference type="InterPro" id="IPR037160">
    <property type="entry name" value="DNA_Pol_thumb_sf"/>
</dbReference>
<dbReference type="InterPro" id="IPR003141">
    <property type="entry name" value="Pol/His_phosphatase_N"/>
</dbReference>
<evidence type="ECO:0000256" key="21">
    <source>
        <dbReference type="ARBA" id="ARBA00049244"/>
    </source>
</evidence>
<dbReference type="NCBIfam" id="NF006375">
    <property type="entry name" value="PRK08609.1"/>
    <property type="match status" value="1"/>
</dbReference>
<dbReference type="Pfam" id="PF02811">
    <property type="entry name" value="PHP"/>
    <property type="match status" value="1"/>
</dbReference>
<keyword evidence="13" id="KW-0239">DNA-directed DNA polymerase</keyword>
<feature type="domain" description="Helix-hairpin-helix DNA-binding motif class 1" evidence="22">
    <location>
        <begin position="51"/>
        <end position="70"/>
    </location>
</feature>
<dbReference type="InterPro" id="IPR002054">
    <property type="entry name" value="DNA-dir_DNA_pol_X"/>
</dbReference>
<dbReference type="InterPro" id="IPR004013">
    <property type="entry name" value="PHP_dom"/>
</dbReference>
<dbReference type="InterPro" id="IPR047967">
    <property type="entry name" value="PolX_PHP"/>
</dbReference>
<dbReference type="SUPFAM" id="SSF47781">
    <property type="entry name" value="RuvA domain 2-like"/>
    <property type="match status" value="1"/>
</dbReference>
<evidence type="ECO:0000256" key="15">
    <source>
        <dbReference type="ARBA" id="ARBA00023204"/>
    </source>
</evidence>
<keyword evidence="9" id="KW-0548">Nucleotidyltransferase</keyword>